<keyword evidence="3" id="KW-1185">Reference proteome</keyword>
<dbReference type="AlphaFoldDB" id="M2Q9X6"/>
<protein>
    <submittedName>
        <fullName evidence="2">Uncharacterized protein</fullName>
    </submittedName>
</protein>
<evidence type="ECO:0000256" key="1">
    <source>
        <dbReference type="SAM" id="MobiDB-lite"/>
    </source>
</evidence>
<gene>
    <name evidence="2" type="ORF">CERSUDRAFT_76411</name>
</gene>
<proteinExistence type="predicted"/>
<name>M2Q9X6_CERS8</name>
<evidence type="ECO:0000313" key="3">
    <source>
        <dbReference type="Proteomes" id="UP000016930"/>
    </source>
</evidence>
<dbReference type="HOGENOM" id="CLU_2209720_0_0_1"/>
<accession>M2Q9X6</accession>
<dbReference type="Proteomes" id="UP000016930">
    <property type="component" value="Unassembled WGS sequence"/>
</dbReference>
<reference evidence="2 3" key="1">
    <citation type="journal article" date="2012" name="Proc. Natl. Acad. Sci. U.S.A.">
        <title>Comparative genomics of Ceriporiopsis subvermispora and Phanerochaete chrysosporium provide insight into selective ligninolysis.</title>
        <authorList>
            <person name="Fernandez-Fueyo E."/>
            <person name="Ruiz-Duenas F.J."/>
            <person name="Ferreira P."/>
            <person name="Floudas D."/>
            <person name="Hibbett D.S."/>
            <person name="Canessa P."/>
            <person name="Larrondo L.F."/>
            <person name="James T.Y."/>
            <person name="Seelenfreund D."/>
            <person name="Lobos S."/>
            <person name="Polanco R."/>
            <person name="Tello M."/>
            <person name="Honda Y."/>
            <person name="Watanabe T."/>
            <person name="Watanabe T."/>
            <person name="Ryu J.S."/>
            <person name="Kubicek C.P."/>
            <person name="Schmoll M."/>
            <person name="Gaskell J."/>
            <person name="Hammel K.E."/>
            <person name="St John F.J."/>
            <person name="Vanden Wymelenberg A."/>
            <person name="Sabat G."/>
            <person name="Splinter BonDurant S."/>
            <person name="Syed K."/>
            <person name="Yadav J.S."/>
            <person name="Doddapaneni H."/>
            <person name="Subramanian V."/>
            <person name="Lavin J.L."/>
            <person name="Oguiza J.A."/>
            <person name="Perez G."/>
            <person name="Pisabarro A.G."/>
            <person name="Ramirez L."/>
            <person name="Santoyo F."/>
            <person name="Master E."/>
            <person name="Coutinho P.M."/>
            <person name="Henrissat B."/>
            <person name="Lombard V."/>
            <person name="Magnuson J.K."/>
            <person name="Kuees U."/>
            <person name="Hori C."/>
            <person name="Igarashi K."/>
            <person name="Samejima M."/>
            <person name="Held B.W."/>
            <person name="Barry K.W."/>
            <person name="LaButti K.M."/>
            <person name="Lapidus A."/>
            <person name="Lindquist E.A."/>
            <person name="Lucas S.M."/>
            <person name="Riley R."/>
            <person name="Salamov A.A."/>
            <person name="Hoffmeister D."/>
            <person name="Schwenk D."/>
            <person name="Hadar Y."/>
            <person name="Yarden O."/>
            <person name="de Vries R.P."/>
            <person name="Wiebenga A."/>
            <person name="Stenlid J."/>
            <person name="Eastwood D."/>
            <person name="Grigoriev I.V."/>
            <person name="Berka R.M."/>
            <person name="Blanchette R.A."/>
            <person name="Kersten P."/>
            <person name="Martinez A.T."/>
            <person name="Vicuna R."/>
            <person name="Cullen D."/>
        </authorList>
    </citation>
    <scope>NUCLEOTIDE SEQUENCE [LARGE SCALE GENOMIC DNA]</scope>
    <source>
        <strain evidence="2 3">B</strain>
    </source>
</reference>
<evidence type="ECO:0000313" key="2">
    <source>
        <dbReference type="EMBL" id="EMD33698.1"/>
    </source>
</evidence>
<dbReference type="EMBL" id="KB445805">
    <property type="protein sequence ID" value="EMD33698.1"/>
    <property type="molecule type" value="Genomic_DNA"/>
</dbReference>
<organism evidence="2 3">
    <name type="scientific">Ceriporiopsis subvermispora (strain B)</name>
    <name type="common">White-rot fungus</name>
    <name type="synonym">Gelatoporia subvermispora</name>
    <dbReference type="NCBI Taxonomy" id="914234"/>
    <lineage>
        <taxon>Eukaryota</taxon>
        <taxon>Fungi</taxon>
        <taxon>Dikarya</taxon>
        <taxon>Basidiomycota</taxon>
        <taxon>Agaricomycotina</taxon>
        <taxon>Agaricomycetes</taxon>
        <taxon>Polyporales</taxon>
        <taxon>Gelatoporiaceae</taxon>
        <taxon>Gelatoporia</taxon>
    </lineage>
</organism>
<feature type="region of interest" description="Disordered" evidence="1">
    <location>
        <begin position="21"/>
        <end position="42"/>
    </location>
</feature>
<sequence length="107" mass="11483">MPVPDTLRSVATPMLLMTSTPAATSSNSLPLPLDSAARSTSPTGMYGPSSFLPCDSETVSQCKVEQGADVASQLGNAQWTSHELHYSYMLKKSCNVEYFSLDVSTFL</sequence>